<dbReference type="InterPro" id="IPR020845">
    <property type="entry name" value="AMP-binding_CS"/>
</dbReference>
<dbReference type="AlphaFoldDB" id="A0A0M0I5V0"/>
<dbReference type="PANTHER" id="PTHR43767">
    <property type="entry name" value="LONG-CHAIN-FATTY-ACID--COA LIGASE"/>
    <property type="match status" value="1"/>
</dbReference>
<dbReference type="Proteomes" id="UP000037530">
    <property type="component" value="Unassembled WGS sequence"/>
</dbReference>
<accession>A0A0M0I5V0</accession>
<dbReference type="InterPro" id="IPR000873">
    <property type="entry name" value="AMP-dep_synth/lig_dom"/>
</dbReference>
<dbReference type="InterPro" id="IPR042099">
    <property type="entry name" value="ANL_N_sf"/>
</dbReference>
<name>A0A0M0I5V0_9VIBR</name>
<evidence type="ECO:0000259" key="2">
    <source>
        <dbReference type="Pfam" id="PF00501"/>
    </source>
</evidence>
<comment type="caution">
    <text evidence="3">The sequence shown here is derived from an EMBL/GenBank/DDBJ whole genome shotgun (WGS) entry which is preliminary data.</text>
</comment>
<sequence>MSQIIQAIYRNAQLNPNQIALSGLDAENNATSVTYRQLIDKLENTANSIKQLGGRCIALRAENSIDWAIVDLAAMMVEMPLVPIPTFFSNQQIEHVLTSTGADILVGDWNEQFDHQDSVCHLEGLPAYRIYAEPCGALLEGTVKVTFTSGSTGTPKGVCLSEDNLFRVSSSLVTALDVDVARHLVLLPLSTLLENVTGVYVPLILGVTSMIFPGEHVGLTGSSKFNAQYFAQALAQYQPNSLVLTPALLMALIQVVKHNPQLGEPLRFVAVGGARVAAEIMETAHQLGIPAYEGYGLSESASVVSLNAPNRVKHGSCGVALEHIEVKVAEDKELLIKGNIALGYLNEPFNDEWLATGDLVNIDPDGFIHIHGRKKNQIITSYGRNVSPEWIESQAQVFIPAAKLLVVGEAQHSLSAIVEPSDYIVERIHLLNGSLPDYARIQRLILTSNLATHTHWFTKNGRPRRDVIETWASELISGRNTNTDHQIIELY</sequence>
<keyword evidence="4" id="KW-1185">Reference proteome</keyword>
<dbReference type="Pfam" id="PF00501">
    <property type="entry name" value="AMP-binding"/>
    <property type="match status" value="1"/>
</dbReference>
<dbReference type="SUPFAM" id="SSF56801">
    <property type="entry name" value="Acetyl-CoA synthetase-like"/>
    <property type="match status" value="1"/>
</dbReference>
<dbReference type="PANTHER" id="PTHR43767:SF8">
    <property type="entry name" value="LONG-CHAIN-FATTY-ACID--COA LIGASE"/>
    <property type="match status" value="1"/>
</dbReference>
<evidence type="ECO:0000256" key="1">
    <source>
        <dbReference type="ARBA" id="ARBA00022598"/>
    </source>
</evidence>
<dbReference type="PATRIC" id="fig|171383.3.peg.572"/>
<gene>
    <name evidence="3" type="ORF">AKJ31_02800</name>
</gene>
<dbReference type="Gene3D" id="3.40.50.12780">
    <property type="entry name" value="N-terminal domain of ligase-like"/>
    <property type="match status" value="1"/>
</dbReference>
<evidence type="ECO:0000313" key="4">
    <source>
        <dbReference type="Proteomes" id="UP000037530"/>
    </source>
</evidence>
<dbReference type="RefSeq" id="WP_072161205.1">
    <property type="nucleotide sequence ID" value="NZ_LHPI01000001.1"/>
</dbReference>
<dbReference type="GO" id="GO:0016874">
    <property type="term" value="F:ligase activity"/>
    <property type="evidence" value="ECO:0007669"/>
    <property type="project" value="UniProtKB-KW"/>
</dbReference>
<dbReference type="STRING" id="171383.AKJ31_02800"/>
<dbReference type="PROSITE" id="PS00455">
    <property type="entry name" value="AMP_BINDING"/>
    <property type="match status" value="1"/>
</dbReference>
<protein>
    <submittedName>
        <fullName evidence="3">Long-chain fatty acid--CoA ligase</fullName>
    </submittedName>
</protein>
<proteinExistence type="predicted"/>
<organism evidence="3 4">
    <name type="scientific">Vibrio hepatarius</name>
    <dbReference type="NCBI Taxonomy" id="171383"/>
    <lineage>
        <taxon>Bacteria</taxon>
        <taxon>Pseudomonadati</taxon>
        <taxon>Pseudomonadota</taxon>
        <taxon>Gammaproteobacteria</taxon>
        <taxon>Vibrionales</taxon>
        <taxon>Vibrionaceae</taxon>
        <taxon>Vibrio</taxon>
        <taxon>Vibrio oreintalis group</taxon>
    </lineage>
</organism>
<feature type="domain" description="AMP-dependent synthetase/ligase" evidence="2">
    <location>
        <begin position="10"/>
        <end position="333"/>
    </location>
</feature>
<dbReference type="EMBL" id="LHPI01000001">
    <property type="protein sequence ID" value="KOO09303.1"/>
    <property type="molecule type" value="Genomic_DNA"/>
</dbReference>
<dbReference type="InterPro" id="IPR050237">
    <property type="entry name" value="ATP-dep_AMP-bd_enzyme"/>
</dbReference>
<evidence type="ECO:0000313" key="3">
    <source>
        <dbReference type="EMBL" id="KOO09303.1"/>
    </source>
</evidence>
<keyword evidence="1 3" id="KW-0436">Ligase</keyword>
<reference evidence="4" key="1">
    <citation type="submission" date="2015-08" db="EMBL/GenBank/DDBJ databases">
        <title>Vibrio galatheae sp. nov., a novel member of the Vibrionaceae family isolated from the Solomon Islands.</title>
        <authorList>
            <person name="Giubergia S."/>
            <person name="Machado H."/>
            <person name="Mateiu R.V."/>
            <person name="Gram L."/>
        </authorList>
    </citation>
    <scope>NUCLEOTIDE SEQUENCE [LARGE SCALE GENOMIC DNA]</scope>
    <source>
        <strain evidence="4">DSM 19134</strain>
    </source>
</reference>